<dbReference type="EMBL" id="OX395142">
    <property type="protein sequence ID" value="CAI5796642.1"/>
    <property type="molecule type" value="Genomic_DNA"/>
</dbReference>
<dbReference type="PANTHER" id="PTHR31542:SF1">
    <property type="entry name" value="LARGE RIBOSOMAL SUBUNIT PROTEIN ML50"/>
    <property type="match status" value="1"/>
</dbReference>
<organism evidence="8 9">
    <name type="scientific">Podarcis lilfordi</name>
    <name type="common">Lilford's wall lizard</name>
    <dbReference type="NCBI Taxonomy" id="74358"/>
    <lineage>
        <taxon>Eukaryota</taxon>
        <taxon>Metazoa</taxon>
        <taxon>Chordata</taxon>
        <taxon>Craniata</taxon>
        <taxon>Vertebrata</taxon>
        <taxon>Euteleostomi</taxon>
        <taxon>Lepidosauria</taxon>
        <taxon>Squamata</taxon>
        <taxon>Bifurcata</taxon>
        <taxon>Unidentata</taxon>
        <taxon>Episquamata</taxon>
        <taxon>Laterata</taxon>
        <taxon>Lacertibaenia</taxon>
        <taxon>Lacertidae</taxon>
        <taxon>Podarcis</taxon>
    </lineage>
</organism>
<comment type="similarity">
    <text evidence="2">Belongs to the mitochondrion-specific ribosomal protein mL50 family.</text>
</comment>
<protein>
    <recommendedName>
        <fullName evidence="6">Large ribosomal subunit protein mL50</fullName>
    </recommendedName>
    <alternativeName>
        <fullName evidence="7">39S ribosomal protein L50, mitochondrial</fullName>
    </alternativeName>
</protein>
<reference evidence="8" key="1">
    <citation type="submission" date="2022-12" db="EMBL/GenBank/DDBJ databases">
        <authorList>
            <person name="Alioto T."/>
            <person name="Alioto T."/>
            <person name="Gomez Garrido J."/>
        </authorList>
    </citation>
    <scope>NUCLEOTIDE SEQUENCE</scope>
</reference>
<dbReference type="Proteomes" id="UP001178461">
    <property type="component" value="Chromosome 17"/>
</dbReference>
<evidence type="ECO:0000313" key="8">
    <source>
        <dbReference type="EMBL" id="CAI5796642.1"/>
    </source>
</evidence>
<evidence type="ECO:0000256" key="7">
    <source>
        <dbReference type="ARBA" id="ARBA00035398"/>
    </source>
</evidence>
<comment type="subcellular location">
    <subcellularLocation>
        <location evidence="1">Mitochondrion</location>
    </subcellularLocation>
</comment>
<name>A0AA35PTW4_9SAUR</name>
<sequence>MRGGRESKPSSSHDAAGSGKFILPSQLPFCFICPQEGGVLRACSEMVASAGALRVVRRVVGFNPRRALWGGVSKETGGDPAAAEPVKEEPVLVCPPPRSKKYLPPEDLQSRLESRIKEIFGPSVSKDWQEASLGDSRLKYLLLAQLATDLGCAVPNSQLHQMKSARDVLAFYSTPVKDISKFDELSTQQLPSNLKIRWQY</sequence>
<evidence type="ECO:0000256" key="4">
    <source>
        <dbReference type="ARBA" id="ARBA00023128"/>
    </source>
</evidence>
<dbReference type="InterPro" id="IPR018305">
    <property type="entry name" value="Ribosomal_m50"/>
</dbReference>
<evidence type="ECO:0000256" key="6">
    <source>
        <dbReference type="ARBA" id="ARBA00035183"/>
    </source>
</evidence>
<accession>A0AA35PTW4</accession>
<evidence type="ECO:0000256" key="3">
    <source>
        <dbReference type="ARBA" id="ARBA00022980"/>
    </source>
</evidence>
<keyword evidence="3" id="KW-0689">Ribosomal protein</keyword>
<dbReference type="AlphaFoldDB" id="A0AA35PTW4"/>
<evidence type="ECO:0000256" key="2">
    <source>
        <dbReference type="ARBA" id="ARBA00008860"/>
    </source>
</evidence>
<keyword evidence="9" id="KW-1185">Reference proteome</keyword>
<dbReference type="GO" id="GO:0005762">
    <property type="term" value="C:mitochondrial large ribosomal subunit"/>
    <property type="evidence" value="ECO:0007669"/>
    <property type="project" value="TreeGrafter"/>
</dbReference>
<evidence type="ECO:0000313" key="9">
    <source>
        <dbReference type="Proteomes" id="UP001178461"/>
    </source>
</evidence>
<gene>
    <name evidence="8" type="ORF">PODLI_1B004102</name>
</gene>
<keyword evidence="4" id="KW-0496">Mitochondrion</keyword>
<proteinExistence type="inferred from homology"/>
<keyword evidence="5" id="KW-0687">Ribonucleoprotein</keyword>
<dbReference type="Pfam" id="PF10501">
    <property type="entry name" value="Ribosomal_L50"/>
    <property type="match status" value="1"/>
</dbReference>
<evidence type="ECO:0000256" key="1">
    <source>
        <dbReference type="ARBA" id="ARBA00004173"/>
    </source>
</evidence>
<evidence type="ECO:0000256" key="5">
    <source>
        <dbReference type="ARBA" id="ARBA00023274"/>
    </source>
</evidence>
<dbReference type="PANTHER" id="PTHR31542">
    <property type="entry name" value="39A RIBOSOMAL PROTEIN L50, MITOCHONDRIAL"/>
    <property type="match status" value="1"/>
</dbReference>